<accession>A0AAV5RGA0</accession>
<sequence>MLHKIPDLSPPSKRDVSHSLQYKRYSQLSSEVTRTNSIDSASSTLPKKDVQTHKHAGCDSPEPNYNNCVKTPGNDSFMPHLPSTSHIAFLLAGLCMQFLPKKLTGAIVCVIILLAIYKSKQISPSLSPVSNNKSSSAKLVLDSKASYKPIRPQERLKLKKSIDEDYAFRPYG</sequence>
<keyword evidence="3" id="KW-1185">Reference proteome</keyword>
<comment type="caution">
    <text evidence="2">The sequence shown here is derived from an EMBL/GenBank/DDBJ whole genome shotgun (WGS) entry which is preliminary data.</text>
</comment>
<evidence type="ECO:0000313" key="2">
    <source>
        <dbReference type="EMBL" id="GMM50463.1"/>
    </source>
</evidence>
<feature type="compositionally biased region" description="Polar residues" evidence="1">
    <location>
        <begin position="27"/>
        <end position="45"/>
    </location>
</feature>
<organism evidence="2 3">
    <name type="scientific">Starmerella bacillaris</name>
    <name type="common">Yeast</name>
    <name type="synonym">Candida zemplinina</name>
    <dbReference type="NCBI Taxonomy" id="1247836"/>
    <lineage>
        <taxon>Eukaryota</taxon>
        <taxon>Fungi</taxon>
        <taxon>Dikarya</taxon>
        <taxon>Ascomycota</taxon>
        <taxon>Saccharomycotina</taxon>
        <taxon>Dipodascomycetes</taxon>
        <taxon>Dipodascales</taxon>
        <taxon>Trichomonascaceae</taxon>
        <taxon>Starmerella</taxon>
    </lineage>
</organism>
<feature type="compositionally biased region" description="Basic and acidic residues" evidence="1">
    <location>
        <begin position="1"/>
        <end position="17"/>
    </location>
</feature>
<feature type="region of interest" description="Disordered" evidence="1">
    <location>
        <begin position="27"/>
        <end position="59"/>
    </location>
</feature>
<dbReference type="AlphaFoldDB" id="A0AAV5RGA0"/>
<dbReference type="Proteomes" id="UP001362899">
    <property type="component" value="Unassembled WGS sequence"/>
</dbReference>
<evidence type="ECO:0000256" key="1">
    <source>
        <dbReference type="SAM" id="MobiDB-lite"/>
    </source>
</evidence>
<reference evidence="2 3" key="1">
    <citation type="journal article" date="2023" name="Elife">
        <title>Identification of key yeast species and microbe-microbe interactions impacting larval growth of Drosophila in the wild.</title>
        <authorList>
            <person name="Mure A."/>
            <person name="Sugiura Y."/>
            <person name="Maeda R."/>
            <person name="Honda K."/>
            <person name="Sakurai N."/>
            <person name="Takahashi Y."/>
            <person name="Watada M."/>
            <person name="Katoh T."/>
            <person name="Gotoh A."/>
            <person name="Gotoh Y."/>
            <person name="Taniguchi I."/>
            <person name="Nakamura K."/>
            <person name="Hayashi T."/>
            <person name="Katayama T."/>
            <person name="Uemura T."/>
            <person name="Hattori Y."/>
        </authorList>
    </citation>
    <scope>NUCLEOTIDE SEQUENCE [LARGE SCALE GENOMIC DNA]</scope>
    <source>
        <strain evidence="2 3">SB-73</strain>
    </source>
</reference>
<proteinExistence type="predicted"/>
<dbReference type="EMBL" id="BTGC01000003">
    <property type="protein sequence ID" value="GMM50463.1"/>
    <property type="molecule type" value="Genomic_DNA"/>
</dbReference>
<protein>
    <submittedName>
        <fullName evidence="2">Uncharacterized protein</fullName>
    </submittedName>
</protein>
<name>A0AAV5RGA0_STABA</name>
<gene>
    <name evidence="2" type="ORF">DASB73_014210</name>
</gene>
<feature type="region of interest" description="Disordered" evidence="1">
    <location>
        <begin position="1"/>
        <end position="20"/>
    </location>
</feature>
<evidence type="ECO:0000313" key="3">
    <source>
        <dbReference type="Proteomes" id="UP001362899"/>
    </source>
</evidence>